<dbReference type="PANTHER" id="PTHR13199">
    <property type="entry name" value="GH03947P"/>
    <property type="match status" value="1"/>
</dbReference>
<protein>
    <recommendedName>
        <fullName evidence="1">Atos-like conserved domain-containing protein</fullName>
    </recommendedName>
</protein>
<accession>A0AAD3RYM7</accession>
<evidence type="ECO:0000313" key="2">
    <source>
        <dbReference type="EMBL" id="GMH01117.1"/>
    </source>
</evidence>
<dbReference type="Pfam" id="PF13889">
    <property type="entry name" value="Chromosome_seg"/>
    <property type="match status" value="1"/>
</dbReference>
<feature type="domain" description="Atos-like conserved" evidence="1">
    <location>
        <begin position="387"/>
        <end position="446"/>
    </location>
</feature>
<sequence length="696" mass="76722">MGLPQVTSSGITEEMAVDQGTFVQTPQQVVGLSTYDMNGMHGANATNRMTRNLLRSPVGDFQGRSVVDFPKEPDTTSVHKDNISALNIDHRDQIGSIINKNGQSINYPLLRVVGFGLTSLGSSTNVFQCNQTDSLPLQTARKRVLSPLNVMPPCDQFNGDPFDIGGSIHPSNSQTVDDHHNVSFLRELKKSHVGCSDGAYSIAQYSSSYPEWKNLLYDSLKTNSCLLSDGPLIGNQQLLPHSHYMPQSGLNCFHEATKLGFQIGQVSISSEKMVSSQLSLSPLGLKFHGSTCTAQGFIASKEEMPDKYINFKDVEQSHDGTLTDIFCFKNEEELLMTEPDILQKESGFFTPEILAPMGRHCSYGTTPTSPGVCFCRTPTRLPVKRSLVGSFEESLLSGRLASRNISKKIDGFLAVLSISGGSFSPKPQKLPFSVTSVDGDKYLLYFSSIDLGGNMATEKPECLKLKRSLSVDDLPSEISSLRIPMKGRVQLVLSNPEKTPIHTFLCNYDLSDMPAGTKTFLRQKIMLTSYKKTSEGNGGHCNVESDNYKPSLAPNKSNGDNVDIEGTLGQHMEAMETEATPECASYVGNDNGQYRDGQETLKINENSNGNGVLQYALHLWFLCTHSKKTLRSVQRCKSDPLSASARNNAHVKGERRFYLYNDLKVVFPQRHSDAEEGKLHVEYHSPSDPKYFSISK</sequence>
<proteinExistence type="predicted"/>
<keyword evidence="3" id="KW-1185">Reference proteome</keyword>
<evidence type="ECO:0000259" key="1">
    <source>
        <dbReference type="SMART" id="SM01177"/>
    </source>
</evidence>
<dbReference type="InterPro" id="IPR051506">
    <property type="entry name" value="ATOS_Transcription_Regulators"/>
</dbReference>
<reference evidence="2" key="1">
    <citation type="submission" date="2023-05" db="EMBL/GenBank/DDBJ databases">
        <title>Nepenthes gracilis genome sequencing.</title>
        <authorList>
            <person name="Fukushima K."/>
        </authorList>
    </citation>
    <scope>NUCLEOTIDE SEQUENCE</scope>
    <source>
        <strain evidence="2">SING2019-196</strain>
    </source>
</reference>
<dbReference type="Proteomes" id="UP001279734">
    <property type="component" value="Unassembled WGS sequence"/>
</dbReference>
<dbReference type="InterPro" id="IPR033473">
    <property type="entry name" value="Atos-like_C"/>
</dbReference>
<comment type="caution">
    <text evidence="2">The sequence shown here is derived from an EMBL/GenBank/DDBJ whole genome shotgun (WGS) entry which is preliminary data.</text>
</comment>
<dbReference type="EMBL" id="BSYO01000002">
    <property type="protein sequence ID" value="GMH01117.1"/>
    <property type="molecule type" value="Genomic_DNA"/>
</dbReference>
<dbReference type="Pfam" id="PF13915">
    <property type="entry name" value="DUF4210"/>
    <property type="match status" value="1"/>
</dbReference>
<evidence type="ECO:0000313" key="3">
    <source>
        <dbReference type="Proteomes" id="UP001279734"/>
    </source>
</evidence>
<dbReference type="PANTHER" id="PTHR13199:SF11">
    <property type="entry name" value="PROTEIN ATOSSA"/>
    <property type="match status" value="1"/>
</dbReference>
<dbReference type="AlphaFoldDB" id="A0AAD3RYM7"/>
<gene>
    <name evidence="2" type="ORF">Nepgr_002956</name>
</gene>
<organism evidence="2 3">
    <name type="scientific">Nepenthes gracilis</name>
    <name type="common">Slender pitcher plant</name>
    <dbReference type="NCBI Taxonomy" id="150966"/>
    <lineage>
        <taxon>Eukaryota</taxon>
        <taxon>Viridiplantae</taxon>
        <taxon>Streptophyta</taxon>
        <taxon>Embryophyta</taxon>
        <taxon>Tracheophyta</taxon>
        <taxon>Spermatophyta</taxon>
        <taxon>Magnoliopsida</taxon>
        <taxon>eudicotyledons</taxon>
        <taxon>Gunneridae</taxon>
        <taxon>Pentapetalae</taxon>
        <taxon>Caryophyllales</taxon>
        <taxon>Nepenthaceae</taxon>
        <taxon>Nepenthes</taxon>
    </lineage>
</organism>
<dbReference type="SMART" id="SM01177">
    <property type="entry name" value="DUF4210"/>
    <property type="match status" value="1"/>
</dbReference>
<name>A0AAD3RYM7_NEPGR</name>
<dbReference type="InterPro" id="IPR025261">
    <property type="entry name" value="Atos-like_cons_dom"/>
</dbReference>